<dbReference type="EMBL" id="MRCE01000078">
    <property type="protein sequence ID" value="OKH29887.1"/>
    <property type="molecule type" value="Genomic_DNA"/>
</dbReference>
<name>A0A1U7I1Q1_9CYAN</name>
<protein>
    <submittedName>
        <fullName evidence="1">Uncharacterized protein</fullName>
    </submittedName>
</protein>
<dbReference type="RefSeq" id="WP_073597513.1">
    <property type="nucleotide sequence ID" value="NZ_MRCE01000078.1"/>
</dbReference>
<accession>A0A1U7I1Q1</accession>
<comment type="caution">
    <text evidence="1">The sequence shown here is derived from an EMBL/GenBank/DDBJ whole genome shotgun (WGS) entry which is preliminary data.</text>
</comment>
<evidence type="ECO:0000313" key="1">
    <source>
        <dbReference type="EMBL" id="OKH29887.1"/>
    </source>
</evidence>
<proteinExistence type="predicted"/>
<dbReference type="STRING" id="454136.NIES2119_31855"/>
<reference evidence="1 2" key="1">
    <citation type="submission" date="2016-11" db="EMBL/GenBank/DDBJ databases">
        <title>Draft Genome Sequences of Nine Cyanobacterial Strains from Diverse Habitats.</title>
        <authorList>
            <person name="Zhu T."/>
            <person name="Hou S."/>
            <person name="Lu X."/>
            <person name="Hess W.R."/>
        </authorList>
    </citation>
    <scope>NUCLEOTIDE SEQUENCE [LARGE SCALE GENOMIC DNA]</scope>
    <source>
        <strain evidence="1 2">IAM M-71</strain>
    </source>
</reference>
<evidence type="ECO:0000313" key="2">
    <source>
        <dbReference type="Proteomes" id="UP000185860"/>
    </source>
</evidence>
<dbReference type="OrthoDB" id="463034at2"/>
<gene>
    <name evidence="1" type="ORF">NIES2119_31855</name>
</gene>
<sequence length="69" mass="7960">MSQPKSETDNTTNPPIEVDNFDLNSLEVIWDGNDEEIDLESLEEPTPGTLDILNRIETFDDYFHSCGRW</sequence>
<organism evidence="1 2">
    <name type="scientific">[Phormidium ambiguum] IAM M-71</name>
    <dbReference type="NCBI Taxonomy" id="454136"/>
    <lineage>
        <taxon>Bacteria</taxon>
        <taxon>Bacillati</taxon>
        <taxon>Cyanobacteriota</taxon>
        <taxon>Cyanophyceae</taxon>
        <taxon>Oscillatoriophycideae</taxon>
        <taxon>Aerosakkonematales</taxon>
        <taxon>Aerosakkonemataceae</taxon>
        <taxon>Floridanema</taxon>
    </lineage>
</organism>
<dbReference type="AlphaFoldDB" id="A0A1U7I1Q1"/>
<dbReference type="Proteomes" id="UP000185860">
    <property type="component" value="Unassembled WGS sequence"/>
</dbReference>